<sequence>MDCKKEMTATFINGKVKTSGTYDFGWLNVRIDITGPMTLEGPMDSTKLQEIPIRTAIAELQKLLTTEGDIPPGP</sequence>
<dbReference type="EMBL" id="JALJZU010000001">
    <property type="protein sequence ID" value="MCP2007060.1"/>
    <property type="molecule type" value="Genomic_DNA"/>
</dbReference>
<evidence type="ECO:0000313" key="1">
    <source>
        <dbReference type="EMBL" id="MCP2007060.1"/>
    </source>
</evidence>
<reference evidence="1" key="1">
    <citation type="submission" date="2022-03" db="EMBL/GenBank/DDBJ databases">
        <title>Genome Encyclopedia of Bacteria and Archaea VI: Functional Genomics of Type Strains.</title>
        <authorList>
            <person name="Whitman W."/>
        </authorList>
    </citation>
    <scope>NUCLEOTIDE SEQUENCE</scope>
    <source>
        <strain evidence="1">HSC-15S17</strain>
    </source>
</reference>
<accession>A0ABT1GDN8</accession>
<keyword evidence="2" id="KW-1185">Reference proteome</keyword>
<name>A0ABT1GDN8_9BURK</name>
<protein>
    <submittedName>
        <fullName evidence="1">Uncharacterized protein</fullName>
    </submittedName>
</protein>
<dbReference type="Proteomes" id="UP001162889">
    <property type="component" value="Unassembled WGS sequence"/>
</dbReference>
<comment type="caution">
    <text evidence="1">The sequence shown here is derived from an EMBL/GenBank/DDBJ whole genome shotgun (WGS) entry which is preliminary data.</text>
</comment>
<gene>
    <name evidence="1" type="ORF">L1274_000748</name>
</gene>
<proteinExistence type="predicted"/>
<organism evidence="1 2">
    <name type="scientific">Duganella violaceipulchra</name>
    <dbReference type="NCBI Taxonomy" id="2849652"/>
    <lineage>
        <taxon>Bacteria</taxon>
        <taxon>Pseudomonadati</taxon>
        <taxon>Pseudomonadota</taxon>
        <taxon>Betaproteobacteria</taxon>
        <taxon>Burkholderiales</taxon>
        <taxon>Oxalobacteraceae</taxon>
        <taxon>Telluria group</taxon>
        <taxon>Duganella</taxon>
    </lineage>
</organism>
<evidence type="ECO:0000313" key="2">
    <source>
        <dbReference type="Proteomes" id="UP001162889"/>
    </source>
</evidence>